<dbReference type="GO" id="GO:0034040">
    <property type="term" value="F:ATPase-coupled lipid transmembrane transporter activity"/>
    <property type="evidence" value="ECO:0007669"/>
    <property type="project" value="TreeGrafter"/>
</dbReference>
<dbReference type="PROSITE" id="PS50929">
    <property type="entry name" value="ABC_TM1F"/>
    <property type="match status" value="1"/>
</dbReference>
<feature type="transmembrane region" description="Helical" evidence="7">
    <location>
        <begin position="142"/>
        <end position="161"/>
    </location>
</feature>
<dbReference type="GO" id="GO:0005886">
    <property type="term" value="C:plasma membrane"/>
    <property type="evidence" value="ECO:0007669"/>
    <property type="project" value="UniProtKB-SubCell"/>
</dbReference>
<feature type="transmembrane region" description="Helical" evidence="7">
    <location>
        <begin position="38"/>
        <end position="56"/>
    </location>
</feature>
<sequence>MVQASGLEAVVIVMGVVGPYALKLLIDALDGPTGSPLQLLLTILLFVGCWAGASIVETARLACTAEMVEALTRHFTTRALAAALPEITAARDSQSGRLPGMLERLPYSLTLVVEGLIWRLGPVLLQAIASLAVIASLIQPRYVLVLTLTLLGFVGATWIGARRHRAHADATNAAASHVSRTIGDIVRNARRVVLNGALNRELRYAGDILRAKRQATAGMYRSLTLMAALQFCSVGVGLVALLMLAGLDVGKGRMTAGDFVLLQTYAFRLTVPLSALGYILAQAGVAIANIRDVLAFTNASVVPSTPQPGPTGAADLTVEDVSFCYGDNMPGIIGISLFIPAGRFVAIVGPNGSGKSTLAQMLAGVLTPGSGKVEIAGVDIAMIPWGERHRYILYAPQFIGLFNRSLRENILYPPANQSIREVGELLHVWRFYEPGRPIDFEMELGEQGERLSGGQIQKLELARLTGVEVPVLILDESTSALDPSSEASVITRLRSRARSATTLIMITHRLATAKAADQVLFMRSGRLVCSGTHGELMQRCASYQALWRAPQV</sequence>
<evidence type="ECO:0000256" key="3">
    <source>
        <dbReference type="ARBA" id="ARBA00022741"/>
    </source>
</evidence>
<dbReference type="PANTHER" id="PTHR24221">
    <property type="entry name" value="ATP-BINDING CASSETTE SUB-FAMILY B"/>
    <property type="match status" value="1"/>
</dbReference>
<dbReference type="InterPro" id="IPR003593">
    <property type="entry name" value="AAA+_ATPase"/>
</dbReference>
<feature type="transmembrane region" description="Helical" evidence="7">
    <location>
        <begin position="7"/>
        <end position="26"/>
    </location>
</feature>
<gene>
    <name evidence="10" type="ORF">N5J77_23220</name>
</gene>
<comment type="caution">
    <text evidence="10">The sequence shown here is derived from an EMBL/GenBank/DDBJ whole genome shotgun (WGS) entry which is preliminary data.</text>
</comment>
<dbReference type="InterPro" id="IPR011527">
    <property type="entry name" value="ABC1_TM_dom"/>
</dbReference>
<dbReference type="Pfam" id="PF00664">
    <property type="entry name" value="ABC_membrane"/>
    <property type="match status" value="1"/>
</dbReference>
<keyword evidence="4 10" id="KW-0067">ATP-binding</keyword>
<dbReference type="EMBL" id="JAOCKX010000047">
    <property type="protein sequence ID" value="MDH2134047.1"/>
    <property type="molecule type" value="Genomic_DNA"/>
</dbReference>
<dbReference type="GO" id="GO:0140359">
    <property type="term" value="F:ABC-type transporter activity"/>
    <property type="evidence" value="ECO:0007669"/>
    <property type="project" value="InterPro"/>
</dbReference>
<keyword evidence="6 7" id="KW-0472">Membrane</keyword>
<dbReference type="CDD" id="cd03228">
    <property type="entry name" value="ABCC_MRP_Like"/>
    <property type="match status" value="1"/>
</dbReference>
<evidence type="ECO:0000256" key="5">
    <source>
        <dbReference type="ARBA" id="ARBA00022989"/>
    </source>
</evidence>
<feature type="domain" description="ABC transporter" evidence="8">
    <location>
        <begin position="316"/>
        <end position="549"/>
    </location>
</feature>
<evidence type="ECO:0000256" key="2">
    <source>
        <dbReference type="ARBA" id="ARBA00022692"/>
    </source>
</evidence>
<evidence type="ECO:0000256" key="1">
    <source>
        <dbReference type="ARBA" id="ARBA00004651"/>
    </source>
</evidence>
<keyword evidence="2 7" id="KW-0812">Transmembrane</keyword>
<evidence type="ECO:0000313" key="10">
    <source>
        <dbReference type="EMBL" id="MDH2134047.1"/>
    </source>
</evidence>
<feature type="transmembrane region" description="Helical" evidence="7">
    <location>
        <begin position="116"/>
        <end position="136"/>
    </location>
</feature>
<dbReference type="GO" id="GO:0005524">
    <property type="term" value="F:ATP binding"/>
    <property type="evidence" value="ECO:0007669"/>
    <property type="project" value="UniProtKB-KW"/>
</dbReference>
<feature type="transmembrane region" description="Helical" evidence="7">
    <location>
        <begin position="265"/>
        <end position="288"/>
    </location>
</feature>
<dbReference type="RefSeq" id="WP_253204229.1">
    <property type="nucleotide sequence ID" value="NZ_JAOCKX010000047.1"/>
</dbReference>
<evidence type="ECO:0000259" key="8">
    <source>
        <dbReference type="PROSITE" id="PS50893"/>
    </source>
</evidence>
<feature type="transmembrane region" description="Helical" evidence="7">
    <location>
        <begin position="223"/>
        <end position="245"/>
    </location>
</feature>
<dbReference type="Gene3D" id="1.20.1560.10">
    <property type="entry name" value="ABC transporter type 1, transmembrane domain"/>
    <property type="match status" value="1"/>
</dbReference>
<organism evidence="10 11">
    <name type="scientific">Sphingobium yanoikuyae</name>
    <name type="common">Sphingomonas yanoikuyae</name>
    <dbReference type="NCBI Taxonomy" id="13690"/>
    <lineage>
        <taxon>Bacteria</taxon>
        <taxon>Pseudomonadati</taxon>
        <taxon>Pseudomonadota</taxon>
        <taxon>Alphaproteobacteria</taxon>
        <taxon>Sphingomonadales</taxon>
        <taxon>Sphingomonadaceae</taxon>
        <taxon>Sphingobium</taxon>
    </lineage>
</organism>
<dbReference type="InterPro" id="IPR003439">
    <property type="entry name" value="ABC_transporter-like_ATP-bd"/>
</dbReference>
<dbReference type="Gene3D" id="3.40.50.300">
    <property type="entry name" value="P-loop containing nucleotide triphosphate hydrolases"/>
    <property type="match status" value="1"/>
</dbReference>
<keyword evidence="3" id="KW-0547">Nucleotide-binding</keyword>
<accession>A0AA42X161</accession>
<dbReference type="InterPro" id="IPR039421">
    <property type="entry name" value="Type_1_exporter"/>
</dbReference>
<dbReference type="PROSITE" id="PS00211">
    <property type="entry name" value="ABC_TRANSPORTER_1"/>
    <property type="match status" value="1"/>
</dbReference>
<dbReference type="SUPFAM" id="SSF52540">
    <property type="entry name" value="P-loop containing nucleoside triphosphate hydrolases"/>
    <property type="match status" value="1"/>
</dbReference>
<dbReference type="PANTHER" id="PTHR24221:SF654">
    <property type="entry name" value="ATP-BINDING CASSETTE SUB-FAMILY B MEMBER 6"/>
    <property type="match status" value="1"/>
</dbReference>
<protein>
    <submittedName>
        <fullName evidence="10">ABC transporter ATP-binding protein/permease</fullName>
    </submittedName>
</protein>
<dbReference type="Pfam" id="PF00005">
    <property type="entry name" value="ABC_tran"/>
    <property type="match status" value="1"/>
</dbReference>
<evidence type="ECO:0000256" key="6">
    <source>
        <dbReference type="ARBA" id="ARBA00023136"/>
    </source>
</evidence>
<dbReference type="AlphaFoldDB" id="A0AA42X161"/>
<name>A0AA42X161_SPHYA</name>
<reference evidence="10" key="1">
    <citation type="submission" date="2022-09" db="EMBL/GenBank/DDBJ databases">
        <title>Intensive care unit water sources are persistently colonized with multi-drug resistant bacteria and are the site of extensive horizontal gene transfer of antibiotic resistance genes.</title>
        <authorList>
            <person name="Diorio-Toth L."/>
        </authorList>
    </citation>
    <scope>NUCLEOTIDE SEQUENCE</scope>
    <source>
        <strain evidence="10">GD03659</strain>
    </source>
</reference>
<dbReference type="SMART" id="SM00382">
    <property type="entry name" value="AAA"/>
    <property type="match status" value="1"/>
</dbReference>
<dbReference type="GO" id="GO:0016887">
    <property type="term" value="F:ATP hydrolysis activity"/>
    <property type="evidence" value="ECO:0007669"/>
    <property type="project" value="InterPro"/>
</dbReference>
<dbReference type="SUPFAM" id="SSF90123">
    <property type="entry name" value="ABC transporter transmembrane region"/>
    <property type="match status" value="1"/>
</dbReference>
<dbReference type="InterPro" id="IPR027417">
    <property type="entry name" value="P-loop_NTPase"/>
</dbReference>
<feature type="domain" description="ABC transmembrane type-1" evidence="9">
    <location>
        <begin position="9"/>
        <end position="282"/>
    </location>
</feature>
<dbReference type="InterPro" id="IPR036640">
    <property type="entry name" value="ABC1_TM_sf"/>
</dbReference>
<proteinExistence type="predicted"/>
<comment type="subcellular location">
    <subcellularLocation>
        <location evidence="1">Cell membrane</location>
        <topology evidence="1">Multi-pass membrane protein</topology>
    </subcellularLocation>
</comment>
<evidence type="ECO:0000256" key="7">
    <source>
        <dbReference type="SAM" id="Phobius"/>
    </source>
</evidence>
<evidence type="ECO:0000259" key="9">
    <source>
        <dbReference type="PROSITE" id="PS50929"/>
    </source>
</evidence>
<dbReference type="InterPro" id="IPR017871">
    <property type="entry name" value="ABC_transporter-like_CS"/>
</dbReference>
<evidence type="ECO:0000313" key="11">
    <source>
        <dbReference type="Proteomes" id="UP001162318"/>
    </source>
</evidence>
<evidence type="ECO:0000256" key="4">
    <source>
        <dbReference type="ARBA" id="ARBA00022840"/>
    </source>
</evidence>
<dbReference type="PROSITE" id="PS50893">
    <property type="entry name" value="ABC_TRANSPORTER_2"/>
    <property type="match status" value="1"/>
</dbReference>
<dbReference type="Proteomes" id="UP001162318">
    <property type="component" value="Unassembled WGS sequence"/>
</dbReference>
<keyword evidence="5 7" id="KW-1133">Transmembrane helix</keyword>